<keyword evidence="1" id="KW-1133">Transmembrane helix</keyword>
<accession>A0A9Q9S1Y1</accession>
<comment type="caution">
    <text evidence="2">The sequence shown here is derived from an EMBL/GenBank/DDBJ whole genome shotgun (WGS) entry which is preliminary data.</text>
</comment>
<keyword evidence="1" id="KW-0472">Membrane</keyword>
<keyword evidence="1" id="KW-0812">Transmembrane</keyword>
<sequence>MISLHVHAVAVAKLKESSLEWLKTNKQHGSQQHDTITNHHQELIIWYHMPSSHHQQDAHKTENPISAQIPPTVRINTLIHLISLPRLSLTRVSPRPITLSCQTLSGFGAARDRSRPCPKIKWQELKEGFLLLCLHWIILSSYAILSSVWPIRVSDMHWSRAIVWRLGQLQLCGQLLYRHVRTNLTSQYRFHALL</sequence>
<protein>
    <submittedName>
        <fullName evidence="2">Uncharacterized protein</fullName>
    </submittedName>
</protein>
<evidence type="ECO:0000313" key="2">
    <source>
        <dbReference type="EMBL" id="VTT84276.1"/>
    </source>
</evidence>
<reference evidence="2" key="1">
    <citation type="submission" date="2019-05" db="EMBL/GenBank/DDBJ databases">
        <authorList>
            <person name="Piombo E."/>
        </authorList>
    </citation>
    <scope>NUCLEOTIDE SEQUENCE</scope>
    <source>
        <strain evidence="2">C2S</strain>
    </source>
</reference>
<organism evidence="2 3">
    <name type="scientific">Fusarium fujikuroi</name>
    <name type="common">Bakanae and foot rot disease fungus</name>
    <name type="synonym">Gibberella fujikuroi</name>
    <dbReference type="NCBI Taxonomy" id="5127"/>
    <lineage>
        <taxon>Eukaryota</taxon>
        <taxon>Fungi</taxon>
        <taxon>Dikarya</taxon>
        <taxon>Ascomycota</taxon>
        <taxon>Pezizomycotina</taxon>
        <taxon>Sordariomycetes</taxon>
        <taxon>Hypocreomycetidae</taxon>
        <taxon>Hypocreales</taxon>
        <taxon>Nectriaceae</taxon>
        <taxon>Fusarium</taxon>
        <taxon>Fusarium fujikuroi species complex</taxon>
    </lineage>
</organism>
<dbReference type="Proteomes" id="UP000760494">
    <property type="component" value="Unassembled WGS sequence"/>
</dbReference>
<dbReference type="AlphaFoldDB" id="A0A9Q9S1Y1"/>
<evidence type="ECO:0000256" key="1">
    <source>
        <dbReference type="SAM" id="Phobius"/>
    </source>
</evidence>
<evidence type="ECO:0000313" key="3">
    <source>
        <dbReference type="Proteomes" id="UP000760494"/>
    </source>
</evidence>
<dbReference type="EMBL" id="CABFJX010000426">
    <property type="protein sequence ID" value="VTT84276.1"/>
    <property type="molecule type" value="Genomic_DNA"/>
</dbReference>
<gene>
    <name evidence="2" type="ORF">C2S_13108</name>
</gene>
<proteinExistence type="predicted"/>
<name>A0A9Q9S1Y1_FUSFU</name>
<feature type="transmembrane region" description="Helical" evidence="1">
    <location>
        <begin position="129"/>
        <end position="149"/>
    </location>
</feature>